<dbReference type="InterPro" id="IPR003538">
    <property type="entry name" value="TonB"/>
</dbReference>
<dbReference type="PANTHER" id="PTHR33446:SF2">
    <property type="entry name" value="PROTEIN TONB"/>
    <property type="match status" value="1"/>
</dbReference>
<dbReference type="GO" id="GO:0055085">
    <property type="term" value="P:transmembrane transport"/>
    <property type="evidence" value="ECO:0007669"/>
    <property type="project" value="InterPro"/>
</dbReference>
<comment type="subcellular location">
    <subcellularLocation>
        <location evidence="1 10">Cell inner membrane</location>
        <topology evidence="1 10">Single-pass membrane protein</topology>
        <orientation evidence="1 10">Periplasmic side</orientation>
    </subcellularLocation>
</comment>
<name>A0A2K8LDJ6_9PROT</name>
<dbReference type="Pfam" id="PF03544">
    <property type="entry name" value="TonB_C"/>
    <property type="match status" value="1"/>
</dbReference>
<dbReference type="NCBIfam" id="TIGR01352">
    <property type="entry name" value="tonB_Cterm"/>
    <property type="match status" value="1"/>
</dbReference>
<proteinExistence type="inferred from homology"/>
<evidence type="ECO:0000256" key="5">
    <source>
        <dbReference type="ARBA" id="ARBA00022519"/>
    </source>
</evidence>
<keyword evidence="5 10" id="KW-0997">Cell inner membrane</keyword>
<evidence type="ECO:0000259" key="12">
    <source>
        <dbReference type="PROSITE" id="PS52015"/>
    </source>
</evidence>
<evidence type="ECO:0000256" key="1">
    <source>
        <dbReference type="ARBA" id="ARBA00004383"/>
    </source>
</evidence>
<evidence type="ECO:0000256" key="3">
    <source>
        <dbReference type="ARBA" id="ARBA00022448"/>
    </source>
</evidence>
<sequence length="224" mass="24669">MSGEGRGIRQIGLRSAAVTLSLLLHGLLFIGFGGVTSAPAPDPINPSVTRLSFLTHAPEPAPVPERIQEKPERVEAKKIEKVKRPEAKKVAKVKPQEAKQEAQPETAVLQQAVAEASQAAPQINEGVIQLEKERYLADVMARIEEHKWYPKAARRRGIEGEVNVRFVLFPDGSARQLMVDNGPLLLLSAAKEAVERAVPLPKPPSNVHCPLECEFRMRFRLDAT</sequence>
<dbReference type="GO" id="GO:0015891">
    <property type="term" value="P:siderophore transport"/>
    <property type="evidence" value="ECO:0007669"/>
    <property type="project" value="InterPro"/>
</dbReference>
<keyword evidence="6" id="KW-0812">Transmembrane</keyword>
<comment type="similarity">
    <text evidence="2 10">Belongs to the TonB family.</text>
</comment>
<keyword evidence="10" id="KW-0735">Signal-anchor</keyword>
<feature type="domain" description="TonB C-terminal" evidence="12">
    <location>
        <begin position="134"/>
        <end position="224"/>
    </location>
</feature>
<keyword evidence="7 10" id="KW-0653">Protein transport</keyword>
<dbReference type="GO" id="GO:0098797">
    <property type="term" value="C:plasma membrane protein complex"/>
    <property type="evidence" value="ECO:0007669"/>
    <property type="project" value="TreeGrafter"/>
</dbReference>
<evidence type="ECO:0000313" key="14">
    <source>
        <dbReference type="Proteomes" id="UP000231637"/>
    </source>
</evidence>
<dbReference type="Proteomes" id="UP000231637">
    <property type="component" value="Chromosome"/>
</dbReference>
<evidence type="ECO:0000256" key="11">
    <source>
        <dbReference type="SAM" id="MobiDB-lite"/>
    </source>
</evidence>
<keyword evidence="8" id="KW-1133">Transmembrane helix</keyword>
<keyword evidence="4 10" id="KW-1003">Cell membrane</keyword>
<dbReference type="PANTHER" id="PTHR33446">
    <property type="entry name" value="PROTEIN TONB-RELATED"/>
    <property type="match status" value="1"/>
</dbReference>
<feature type="region of interest" description="Disordered" evidence="11">
    <location>
        <begin position="57"/>
        <end position="76"/>
    </location>
</feature>
<dbReference type="InterPro" id="IPR051045">
    <property type="entry name" value="TonB-dependent_transducer"/>
</dbReference>
<evidence type="ECO:0000256" key="10">
    <source>
        <dbReference type="RuleBase" id="RU362123"/>
    </source>
</evidence>
<evidence type="ECO:0000313" key="13">
    <source>
        <dbReference type="EMBL" id="ATX82356.1"/>
    </source>
</evidence>
<dbReference type="Gene3D" id="3.30.1150.10">
    <property type="match status" value="1"/>
</dbReference>
<evidence type="ECO:0000256" key="8">
    <source>
        <dbReference type="ARBA" id="ARBA00022989"/>
    </source>
</evidence>
<dbReference type="GO" id="GO:0030288">
    <property type="term" value="C:outer membrane-bounded periplasmic space"/>
    <property type="evidence" value="ECO:0007669"/>
    <property type="project" value="InterPro"/>
</dbReference>
<keyword evidence="3 10" id="KW-0813">Transport</keyword>
<keyword evidence="9" id="KW-0472">Membrane</keyword>
<keyword evidence="14" id="KW-1185">Reference proteome</keyword>
<evidence type="ECO:0000256" key="4">
    <source>
        <dbReference type="ARBA" id="ARBA00022475"/>
    </source>
</evidence>
<feature type="compositionally biased region" description="Basic and acidic residues" evidence="11">
    <location>
        <begin position="66"/>
        <end position="76"/>
    </location>
</feature>
<dbReference type="PROSITE" id="PS52015">
    <property type="entry name" value="TONB_CTD"/>
    <property type="match status" value="1"/>
</dbReference>
<dbReference type="EMBL" id="CP018800">
    <property type="protein sequence ID" value="ATX82356.1"/>
    <property type="molecule type" value="Genomic_DNA"/>
</dbReference>
<dbReference type="GO" id="GO:0031992">
    <property type="term" value="F:energy transducer activity"/>
    <property type="evidence" value="ECO:0007669"/>
    <property type="project" value="InterPro"/>
</dbReference>
<dbReference type="PRINTS" id="PR01374">
    <property type="entry name" value="TONBPROTEIN"/>
</dbReference>
<dbReference type="InterPro" id="IPR006260">
    <property type="entry name" value="TonB/TolA_C"/>
</dbReference>
<dbReference type="KEGG" id="mfn:Ga0123462_1493"/>
<reference evidence="13 14" key="1">
    <citation type="submission" date="2016-12" db="EMBL/GenBank/DDBJ databases">
        <title>Isolation and genomic insights into novel planktonic Zetaproteobacteria from stratified waters of the Chesapeake Bay.</title>
        <authorList>
            <person name="McAllister S.M."/>
            <person name="Kato S."/>
            <person name="Chan C.S."/>
            <person name="Chiu B.K."/>
            <person name="Field E.K."/>
        </authorList>
    </citation>
    <scope>NUCLEOTIDE SEQUENCE [LARGE SCALE GENOMIC DNA]</scope>
    <source>
        <strain evidence="13 14">CP-8</strain>
    </source>
</reference>
<dbReference type="RefSeq" id="WP_157821307.1">
    <property type="nucleotide sequence ID" value="NZ_CP018800.1"/>
</dbReference>
<dbReference type="SUPFAM" id="SSF74653">
    <property type="entry name" value="TolA/TonB C-terminal domain"/>
    <property type="match status" value="1"/>
</dbReference>
<evidence type="ECO:0000256" key="9">
    <source>
        <dbReference type="ARBA" id="ARBA00023136"/>
    </source>
</evidence>
<protein>
    <recommendedName>
        <fullName evidence="10">Protein TonB</fullName>
    </recommendedName>
</protein>
<gene>
    <name evidence="13" type="ORF">Ga0123462_1493</name>
</gene>
<comment type="function">
    <text evidence="10">Interacts with outer membrane receptor proteins that carry out high-affinity binding and energy dependent uptake into the periplasmic space of specific substrates. It could act to transduce energy from the cytoplasmic membrane to specific energy-requiring processes in the outer membrane, resulting in the release into the periplasm of ligands bound by these outer membrane proteins.</text>
</comment>
<dbReference type="AlphaFoldDB" id="A0A2K8LDJ6"/>
<dbReference type="InterPro" id="IPR037682">
    <property type="entry name" value="TonB_C"/>
</dbReference>
<evidence type="ECO:0000256" key="2">
    <source>
        <dbReference type="ARBA" id="ARBA00006555"/>
    </source>
</evidence>
<accession>A0A2K8LDJ6</accession>
<dbReference type="OrthoDB" id="1628901at2"/>
<evidence type="ECO:0000256" key="6">
    <source>
        <dbReference type="ARBA" id="ARBA00022692"/>
    </source>
</evidence>
<organism evidence="13 14">
    <name type="scientific">Mariprofundus ferrinatatus</name>
    <dbReference type="NCBI Taxonomy" id="1921087"/>
    <lineage>
        <taxon>Bacteria</taxon>
        <taxon>Pseudomonadati</taxon>
        <taxon>Pseudomonadota</taxon>
        <taxon>Candidatius Mariprofundia</taxon>
        <taxon>Mariprofundales</taxon>
        <taxon>Mariprofundaceae</taxon>
        <taxon>Mariprofundus</taxon>
    </lineage>
</organism>
<dbReference type="GO" id="GO:0015031">
    <property type="term" value="P:protein transport"/>
    <property type="evidence" value="ECO:0007669"/>
    <property type="project" value="UniProtKB-UniRule"/>
</dbReference>
<evidence type="ECO:0000256" key="7">
    <source>
        <dbReference type="ARBA" id="ARBA00022927"/>
    </source>
</evidence>